<feature type="binding site" evidence="3">
    <location>
        <position position="63"/>
    </location>
    <ligand>
        <name>Mg(2+)</name>
        <dbReference type="ChEBI" id="CHEBI:18420"/>
        <label>1</label>
    </ligand>
</feature>
<dbReference type="Pfam" id="PF03747">
    <property type="entry name" value="ADP_ribosyl_GH"/>
    <property type="match status" value="1"/>
</dbReference>
<keyword evidence="3" id="KW-0460">Magnesium</keyword>
<evidence type="ECO:0000256" key="3">
    <source>
        <dbReference type="PIRSR" id="PIRSR605502-1"/>
    </source>
</evidence>
<dbReference type="InterPro" id="IPR050792">
    <property type="entry name" value="ADP-ribosylglycohydrolase"/>
</dbReference>
<proteinExistence type="inferred from homology"/>
<gene>
    <name evidence="4" type="ORF">SAMN04490220_0862</name>
</gene>
<evidence type="ECO:0000313" key="4">
    <source>
        <dbReference type="EMBL" id="SEB44925.1"/>
    </source>
</evidence>
<dbReference type="EMBL" id="FNTL01000003">
    <property type="protein sequence ID" value="SEB44925.1"/>
    <property type="molecule type" value="Genomic_DNA"/>
</dbReference>
<dbReference type="SUPFAM" id="SSF101478">
    <property type="entry name" value="ADP-ribosylglycohydrolase"/>
    <property type="match status" value="1"/>
</dbReference>
<organism evidence="4 5">
    <name type="scientific">Rhodococcus jostii</name>
    <dbReference type="NCBI Taxonomy" id="132919"/>
    <lineage>
        <taxon>Bacteria</taxon>
        <taxon>Bacillati</taxon>
        <taxon>Actinomycetota</taxon>
        <taxon>Actinomycetes</taxon>
        <taxon>Mycobacteriales</taxon>
        <taxon>Nocardiaceae</taxon>
        <taxon>Rhodococcus</taxon>
    </lineage>
</organism>
<comment type="similarity">
    <text evidence="1">Belongs to the ADP-ribosylglycohydrolase family.</text>
</comment>
<dbReference type="GO" id="GO:0016787">
    <property type="term" value="F:hydrolase activity"/>
    <property type="evidence" value="ECO:0007669"/>
    <property type="project" value="UniProtKB-KW"/>
</dbReference>
<dbReference type="Proteomes" id="UP000183407">
    <property type="component" value="Unassembled WGS sequence"/>
</dbReference>
<dbReference type="InterPro" id="IPR036705">
    <property type="entry name" value="Ribosyl_crysJ1_sf"/>
</dbReference>
<comment type="cofactor">
    <cofactor evidence="3">
        <name>Mg(2+)</name>
        <dbReference type="ChEBI" id="CHEBI:18420"/>
    </cofactor>
    <text evidence="3">Binds 2 magnesium ions per subunit.</text>
</comment>
<feature type="binding site" evidence="3">
    <location>
        <position position="314"/>
    </location>
    <ligand>
        <name>Mg(2+)</name>
        <dbReference type="ChEBI" id="CHEBI:18420"/>
        <label>1</label>
    </ligand>
</feature>
<accession>A0A1H4JFS6</accession>
<evidence type="ECO:0000313" key="5">
    <source>
        <dbReference type="Proteomes" id="UP000183407"/>
    </source>
</evidence>
<dbReference type="InterPro" id="IPR005502">
    <property type="entry name" value="Ribosyl_crysJ1"/>
</dbReference>
<feature type="binding site" evidence="3">
    <location>
        <position position="62"/>
    </location>
    <ligand>
        <name>Mg(2+)</name>
        <dbReference type="ChEBI" id="CHEBI:18420"/>
        <label>1</label>
    </ligand>
</feature>
<feature type="binding site" evidence="3">
    <location>
        <position position="316"/>
    </location>
    <ligand>
        <name>Mg(2+)</name>
        <dbReference type="ChEBI" id="CHEBI:18420"/>
        <label>1</label>
    </ligand>
</feature>
<reference evidence="5" key="1">
    <citation type="submission" date="2016-10" db="EMBL/GenBank/DDBJ databases">
        <authorList>
            <person name="Varghese N."/>
        </authorList>
    </citation>
    <scope>NUCLEOTIDE SEQUENCE [LARGE SCALE GENOMIC DNA]</scope>
    <source>
        <strain evidence="5">DSM 44719</strain>
    </source>
</reference>
<dbReference type="RefSeq" id="WP_240319613.1">
    <property type="nucleotide sequence ID" value="NZ_FNTL01000003.1"/>
</dbReference>
<dbReference type="PANTHER" id="PTHR16222">
    <property type="entry name" value="ADP-RIBOSYLGLYCOHYDROLASE"/>
    <property type="match status" value="1"/>
</dbReference>
<dbReference type="AlphaFoldDB" id="A0A1H4JFS6"/>
<dbReference type="Gene3D" id="1.10.4080.10">
    <property type="entry name" value="ADP-ribosylation/Crystallin J1"/>
    <property type="match status" value="1"/>
</dbReference>
<feature type="binding site" evidence="3">
    <location>
        <position position="61"/>
    </location>
    <ligand>
        <name>Mg(2+)</name>
        <dbReference type="ChEBI" id="CHEBI:18420"/>
        <label>1</label>
    </ligand>
</feature>
<protein>
    <submittedName>
        <fullName evidence="4">ADP-ribosylglycohydrolase</fullName>
    </submittedName>
</protein>
<name>A0A1H4JFS6_RHOJO</name>
<sequence>MTVTPSISHHTAPADTQIRYANALTGLAAGDAWGYQVEFTSYAHMPAYPVAPPTGRWWVISDDTQMTLALHWALAEVTDFADIETVTDAIIRQFLLWQVDPDNTRAPGRTCMTSLRNLRAGARWYDTDGAVESAGCGAVMRLVPTAFAPQQYWLGLTALQAVITHKHPRAVVPALLLADATRHAPERRGRFLEHALTTAAQIYNGTSTWATDPYLREVLAPIIGDMSSYLVEGLNDGTADILTAAAGRLEQLRPLPPAEFGDPCAGIGEGWESASAVALALLVADLATTSDNDPAAAALTGPEGLAWAATSNGDSDSIACIAGGLIGSAHPEHGYWAAAGLTPTFEPRYADEILAAASQLPVGAPAD</sequence>
<evidence type="ECO:0000256" key="2">
    <source>
        <dbReference type="ARBA" id="ARBA00022801"/>
    </source>
</evidence>
<keyword evidence="2 4" id="KW-0378">Hydrolase</keyword>
<dbReference type="PANTHER" id="PTHR16222:SF24">
    <property type="entry name" value="ADP-RIBOSYLHYDROLASE ARH3"/>
    <property type="match status" value="1"/>
</dbReference>
<dbReference type="GO" id="GO:0046872">
    <property type="term" value="F:metal ion binding"/>
    <property type="evidence" value="ECO:0007669"/>
    <property type="project" value="UniProtKB-KW"/>
</dbReference>
<feature type="binding site" evidence="3">
    <location>
        <position position="317"/>
    </location>
    <ligand>
        <name>Mg(2+)</name>
        <dbReference type="ChEBI" id="CHEBI:18420"/>
        <label>1</label>
    </ligand>
</feature>
<evidence type="ECO:0000256" key="1">
    <source>
        <dbReference type="ARBA" id="ARBA00010702"/>
    </source>
</evidence>
<keyword evidence="3" id="KW-0479">Metal-binding</keyword>